<dbReference type="EMBL" id="JACHIO010000005">
    <property type="protein sequence ID" value="MBB5063311.1"/>
    <property type="molecule type" value="Genomic_DNA"/>
</dbReference>
<feature type="transmembrane region" description="Helical" evidence="1">
    <location>
        <begin position="114"/>
        <end position="135"/>
    </location>
</feature>
<feature type="transmembrane region" description="Helical" evidence="1">
    <location>
        <begin position="249"/>
        <end position="274"/>
    </location>
</feature>
<reference evidence="2 3" key="1">
    <citation type="submission" date="2020-08" db="EMBL/GenBank/DDBJ databases">
        <title>Genomic Encyclopedia of Type Strains, Phase IV (KMG-V): Genome sequencing to study the core and pangenomes of soil and plant-associated prokaryotes.</title>
        <authorList>
            <person name="Whitman W."/>
        </authorList>
    </citation>
    <scope>NUCLEOTIDE SEQUENCE [LARGE SCALE GENOMIC DNA]</scope>
    <source>
        <strain evidence="2 3">X5P3</strain>
    </source>
</reference>
<dbReference type="PROSITE" id="PS51257">
    <property type="entry name" value="PROKAR_LIPOPROTEIN"/>
    <property type="match status" value="1"/>
</dbReference>
<gene>
    <name evidence="2" type="ORF">HDF15_001651</name>
</gene>
<feature type="transmembrane region" description="Helical" evidence="1">
    <location>
        <begin position="170"/>
        <end position="201"/>
    </location>
</feature>
<feature type="transmembrane region" description="Helical" evidence="1">
    <location>
        <begin position="294"/>
        <end position="312"/>
    </location>
</feature>
<keyword evidence="1" id="KW-0812">Transmembrane</keyword>
<feature type="transmembrane region" description="Helical" evidence="1">
    <location>
        <begin position="354"/>
        <end position="372"/>
    </location>
</feature>
<evidence type="ECO:0000256" key="1">
    <source>
        <dbReference type="SAM" id="Phobius"/>
    </source>
</evidence>
<feature type="transmembrane region" description="Helical" evidence="1">
    <location>
        <begin position="12"/>
        <end position="36"/>
    </location>
</feature>
<accession>A0A7W7ZQB7</accession>
<organism evidence="2 3">
    <name type="scientific">Granulicella mallensis</name>
    <dbReference type="NCBI Taxonomy" id="940614"/>
    <lineage>
        <taxon>Bacteria</taxon>
        <taxon>Pseudomonadati</taxon>
        <taxon>Acidobacteriota</taxon>
        <taxon>Terriglobia</taxon>
        <taxon>Terriglobales</taxon>
        <taxon>Acidobacteriaceae</taxon>
        <taxon>Granulicella</taxon>
    </lineage>
</organism>
<evidence type="ECO:0008006" key="4">
    <source>
        <dbReference type="Google" id="ProtNLM"/>
    </source>
</evidence>
<feature type="transmembrane region" description="Helical" evidence="1">
    <location>
        <begin position="142"/>
        <end position="158"/>
    </location>
</feature>
<evidence type="ECO:0000313" key="2">
    <source>
        <dbReference type="EMBL" id="MBB5063311.1"/>
    </source>
</evidence>
<protein>
    <recommendedName>
        <fullName evidence="4">Glycosyltransferase RgtA/B/C/D-like domain-containing protein</fullName>
    </recommendedName>
</protein>
<evidence type="ECO:0000313" key="3">
    <source>
        <dbReference type="Proteomes" id="UP000584867"/>
    </source>
</evidence>
<dbReference type="RefSeq" id="WP_184254356.1">
    <property type="nucleotide sequence ID" value="NZ_JACHIO010000005.1"/>
</dbReference>
<feature type="transmembrane region" description="Helical" evidence="1">
    <location>
        <begin position="208"/>
        <end position="229"/>
    </location>
</feature>
<sequence>MTRSPQQTSFPLPRVMLFTGVFSLIYFILLGCYLSSHNIMWLDEFFAWNLLSDPSLFHVISGWNHGADSGGILYYIVGWLLMKLTGPHVLTIRLFSAVSLWLASLLYWRLLARSFSPLTAFCAVALLWCTHEFVIRVAEVRFYGFYILMTVVATYATLSTISRPMRPLKIFLICLCAHAALIGSHLMGAVYSGAILIAILAGKRSKNTLAAAAGIVCAWPMLLFFRSAIYYGAGNQASLDMPRLADLLIYYHLSPNLKVDGLLFLVLLVCLRLILRKASLHRSSWLLSDAPQPLLLRVSLCFFLSPVAFYLASHLAQPMFARRYMYPFLLGTATFSTLVLWIASKKTPFRNHPALLRSSLLLLAALILALHVREVLHQPSRPMIDTQTLAQVADGLPLVSPDEEAFFQLNFYPNQPGLHVYFLSNLESDLLHRPNMPLGMMGTIQHQGYWAGRMEDVTRFAGEHNSFLYLDFPLKRPFRQAYLSDADWHTQPVGTIQVRSAPISILRFDRIQR</sequence>
<name>A0A7W7ZQB7_9BACT</name>
<proteinExistence type="predicted"/>
<dbReference type="AlphaFoldDB" id="A0A7W7ZQB7"/>
<keyword evidence="1" id="KW-1133">Transmembrane helix</keyword>
<dbReference type="Proteomes" id="UP000584867">
    <property type="component" value="Unassembled WGS sequence"/>
</dbReference>
<feature type="transmembrane region" description="Helical" evidence="1">
    <location>
        <begin position="324"/>
        <end position="342"/>
    </location>
</feature>
<keyword evidence="1" id="KW-0472">Membrane</keyword>
<comment type="caution">
    <text evidence="2">The sequence shown here is derived from an EMBL/GenBank/DDBJ whole genome shotgun (WGS) entry which is preliminary data.</text>
</comment>